<dbReference type="Pfam" id="PF00907">
    <property type="entry name" value="T-box"/>
    <property type="match status" value="1"/>
</dbReference>
<dbReference type="PROSITE" id="PS50252">
    <property type="entry name" value="TBOX_3"/>
    <property type="match status" value="1"/>
</dbReference>
<dbReference type="Proteomes" id="UP000504632">
    <property type="component" value="Chromosome 4"/>
</dbReference>
<dbReference type="RefSeq" id="XP_030628004.1">
    <property type="nucleotide sequence ID" value="XM_030772144.1"/>
</dbReference>
<comment type="subcellular location">
    <subcellularLocation>
        <location evidence="1 6">Nucleus</location>
    </subcellularLocation>
</comment>
<keyword evidence="5 6" id="KW-0539">Nucleus</keyword>
<evidence type="ECO:0000256" key="3">
    <source>
        <dbReference type="ARBA" id="ARBA00023125"/>
    </source>
</evidence>
<sequence>MGLLYMLNLDYPKEFKYTFEVIQRLSMGIGLDSCTLSDLATEDLPVGSVSPSVCVSLKPGEISEDSGNQAVNLMTKEGDRTHVLPSITHTQIHDEPSFDVSNITVTLENDSVWSRFHSYGTEMVLSKSGRRMFPCCRFSLEGLEPDCKYLLVMDVVPVDGSRYRWNGKMWDASGSGEPHVLRRVYVHPDSPSLGRHWMEGPVSFYKMKLTNNVMDQDGHVVLHSMHRYLPRLHVVPVRRGSEELAPLDSPNVRVFTFPKTEFYTVTCYQNPIITQLKIDLNPFARAYRDDNQEARFLKSKLKFSFLGNKDVLSSPLTLTQDALPSLNSDLR</sequence>
<dbReference type="PROSITE" id="PS01264">
    <property type="entry name" value="TBOX_2"/>
    <property type="match status" value="1"/>
</dbReference>
<dbReference type="GO" id="GO:0060429">
    <property type="term" value="P:epithelium development"/>
    <property type="evidence" value="ECO:0007669"/>
    <property type="project" value="UniProtKB-ARBA"/>
</dbReference>
<dbReference type="CDD" id="cd20195">
    <property type="entry name" value="T-box_MGA-like"/>
    <property type="match status" value="1"/>
</dbReference>
<dbReference type="GO" id="GO:0000978">
    <property type="term" value="F:RNA polymerase II cis-regulatory region sequence-specific DNA binding"/>
    <property type="evidence" value="ECO:0007669"/>
    <property type="project" value="InterPro"/>
</dbReference>
<dbReference type="CTD" id="108180286"/>
<dbReference type="OrthoDB" id="7442607at2759"/>
<keyword evidence="4" id="KW-0804">Transcription</keyword>
<dbReference type="FunFam" id="2.60.40.820:FF:000007">
    <property type="entry name" value="T-box transcription factor"/>
    <property type="match status" value="1"/>
</dbReference>
<protein>
    <submittedName>
        <fullName evidence="9">T-box transcription factor TBX6</fullName>
    </submittedName>
</protein>
<gene>
    <name evidence="9" type="primary">mgab</name>
</gene>
<reference evidence="9" key="1">
    <citation type="submission" date="2025-08" db="UniProtKB">
        <authorList>
            <consortium name="RefSeq"/>
        </authorList>
    </citation>
    <scope>IDENTIFICATION</scope>
</reference>
<dbReference type="GO" id="GO:0009653">
    <property type="term" value="P:anatomical structure morphogenesis"/>
    <property type="evidence" value="ECO:0007669"/>
    <property type="project" value="UniProtKB-ARBA"/>
</dbReference>
<dbReference type="SUPFAM" id="SSF49417">
    <property type="entry name" value="p53-like transcription factors"/>
    <property type="match status" value="1"/>
</dbReference>
<dbReference type="AlphaFoldDB" id="A0A6J2V6Q9"/>
<evidence type="ECO:0000256" key="2">
    <source>
        <dbReference type="ARBA" id="ARBA00023015"/>
    </source>
</evidence>
<keyword evidence="2" id="KW-0805">Transcription regulation</keyword>
<dbReference type="InterPro" id="IPR018186">
    <property type="entry name" value="TF_T-box_CS"/>
</dbReference>
<evidence type="ECO:0000256" key="1">
    <source>
        <dbReference type="ARBA" id="ARBA00004123"/>
    </source>
</evidence>
<evidence type="ECO:0000313" key="8">
    <source>
        <dbReference type="Proteomes" id="UP000504632"/>
    </source>
</evidence>
<dbReference type="InterPro" id="IPR001699">
    <property type="entry name" value="TF_T-box"/>
</dbReference>
<dbReference type="InterPro" id="IPR008967">
    <property type="entry name" value="p53-like_TF_DNA-bd_sf"/>
</dbReference>
<evidence type="ECO:0000256" key="4">
    <source>
        <dbReference type="ARBA" id="ARBA00023163"/>
    </source>
</evidence>
<organism evidence="8 9">
    <name type="scientific">Chanos chanos</name>
    <name type="common">Milkfish</name>
    <name type="synonym">Mugil chanos</name>
    <dbReference type="NCBI Taxonomy" id="29144"/>
    <lineage>
        <taxon>Eukaryota</taxon>
        <taxon>Metazoa</taxon>
        <taxon>Chordata</taxon>
        <taxon>Craniata</taxon>
        <taxon>Vertebrata</taxon>
        <taxon>Euteleostomi</taxon>
        <taxon>Actinopterygii</taxon>
        <taxon>Neopterygii</taxon>
        <taxon>Teleostei</taxon>
        <taxon>Ostariophysi</taxon>
        <taxon>Gonorynchiformes</taxon>
        <taxon>Chanidae</taxon>
        <taxon>Chanos</taxon>
    </lineage>
</organism>
<proteinExistence type="predicted"/>
<feature type="domain" description="T-box" evidence="7">
    <location>
        <begin position="107"/>
        <end position="289"/>
    </location>
</feature>
<dbReference type="SMART" id="SM00425">
    <property type="entry name" value="TBOX"/>
    <property type="match status" value="1"/>
</dbReference>
<dbReference type="PANTHER" id="PTHR11267">
    <property type="entry name" value="T-BOX PROTEIN-RELATED"/>
    <property type="match status" value="1"/>
</dbReference>
<keyword evidence="3 6" id="KW-0238">DNA-binding</keyword>
<dbReference type="PANTHER" id="PTHR11267:SF203">
    <property type="entry name" value="MAX GENE-ASSOCIATED PROTEIN-LIKE"/>
    <property type="match status" value="1"/>
</dbReference>
<keyword evidence="8" id="KW-1185">Reference proteome</keyword>
<dbReference type="InterPro" id="IPR046360">
    <property type="entry name" value="T-box_DNA-bd"/>
</dbReference>
<dbReference type="GO" id="GO:0045893">
    <property type="term" value="P:positive regulation of DNA-templated transcription"/>
    <property type="evidence" value="ECO:0007669"/>
    <property type="project" value="InterPro"/>
</dbReference>
<dbReference type="PRINTS" id="PR00937">
    <property type="entry name" value="TBOX"/>
</dbReference>
<evidence type="ECO:0000313" key="9">
    <source>
        <dbReference type="RefSeq" id="XP_030628004.1"/>
    </source>
</evidence>
<evidence type="ECO:0000259" key="7">
    <source>
        <dbReference type="PROSITE" id="PS50252"/>
    </source>
</evidence>
<dbReference type="InterPro" id="IPR036960">
    <property type="entry name" value="T-box_sf"/>
</dbReference>
<evidence type="ECO:0000256" key="6">
    <source>
        <dbReference type="PROSITE-ProRule" id="PRU00201"/>
    </source>
</evidence>
<evidence type="ECO:0000256" key="5">
    <source>
        <dbReference type="ARBA" id="ARBA00023242"/>
    </source>
</evidence>
<dbReference type="GO" id="GO:0001708">
    <property type="term" value="P:cell fate specification"/>
    <property type="evidence" value="ECO:0007669"/>
    <property type="project" value="TreeGrafter"/>
</dbReference>
<dbReference type="Gene3D" id="2.60.40.820">
    <property type="entry name" value="Transcription factor, T-box"/>
    <property type="match status" value="1"/>
</dbReference>
<dbReference type="GO" id="GO:0000785">
    <property type="term" value="C:chromatin"/>
    <property type="evidence" value="ECO:0007669"/>
    <property type="project" value="TreeGrafter"/>
</dbReference>
<dbReference type="GeneID" id="115810218"/>
<dbReference type="InParanoid" id="A0A6J2V6Q9"/>
<name>A0A6J2V6Q9_CHACN</name>
<dbReference type="GO" id="GO:0005634">
    <property type="term" value="C:nucleus"/>
    <property type="evidence" value="ECO:0007669"/>
    <property type="project" value="UniProtKB-SubCell"/>
</dbReference>
<comment type="caution">
    <text evidence="6">Lacks conserved residue(s) required for the propagation of feature annotation.</text>
</comment>
<accession>A0A6J2V6Q9</accession>
<dbReference type="GO" id="GO:0000981">
    <property type="term" value="F:DNA-binding transcription factor activity, RNA polymerase II-specific"/>
    <property type="evidence" value="ECO:0007669"/>
    <property type="project" value="TreeGrafter"/>
</dbReference>